<keyword evidence="1" id="KW-0067">ATP-binding</keyword>
<protein>
    <submittedName>
        <fullName evidence="1">ABC transporter ATP-binding protein</fullName>
    </submittedName>
</protein>
<evidence type="ECO:0000313" key="2">
    <source>
        <dbReference type="Proteomes" id="UP001631969"/>
    </source>
</evidence>
<dbReference type="Proteomes" id="UP001631969">
    <property type="component" value="Unassembled WGS sequence"/>
</dbReference>
<keyword evidence="1" id="KW-0547">Nucleotide-binding</keyword>
<sequence length="611" mass="68416">MKKIKENFLTIAWAIRLALRIDARLFLFWGTLSIVLAVLPAVALHYNREAVSILSEFLLSGSGSFQDIVPSIAALGIVLTAVGLSKRINGNFLYFIMYDSYYFGLEEHLMDVVSRIEMKTLMDKKYRDDHWSVMGRCGALADFMSSGCLFLSKLAGAVSLLVVAAQTSWVIFVISTGYIAAVLLLNFSTANKLRWDGRPYSEASRLANYYQSSTMSPGVAKELRVYGLTEETIEKWNKAYDKVELIDRRYVRVRQLVAFISGIGFYAFMTGMMGYCIYRVADGGMSVDVFLMLYAMGQSISEVTQILSSSFQEMDRGLYFLNLQRKFVESVPQAAEDWEEGFVPADDSTAFKAEGICFSYNDETEALHDLSFEIKKGETIALVGVNGSGKTTLVKVLIGLFTPTKGRLSFYGKHYDSKTRGAVIKKVGMFFQDFHIFHATLRENVGFGDLKKLSNTERIMLAMQKGGADKLPARFPKGLEQWLLRNVVKDGAMLSGGEKQRVAVSRAHMSDKEILIFDEPAAALDPIAEMNQFHAIREKIEGRTAILISHRVGFARLADRIIVLNHGRLAESGTHEELMLSNGIYAGFFREQAQWYEQGRDEADGQIADFA</sequence>
<comment type="caution">
    <text evidence="1">The sequence shown here is derived from an EMBL/GenBank/DDBJ whole genome shotgun (WGS) entry which is preliminary data.</text>
</comment>
<name>A0ACC7P7E9_9BACL</name>
<gene>
    <name evidence="1" type="ORF">ACI1P1_26705</name>
</gene>
<accession>A0ACC7P7E9</accession>
<proteinExistence type="predicted"/>
<keyword evidence="2" id="KW-1185">Reference proteome</keyword>
<evidence type="ECO:0000313" key="1">
    <source>
        <dbReference type="EMBL" id="MFM9331891.1"/>
    </source>
</evidence>
<dbReference type="EMBL" id="JBJURJ010000023">
    <property type="protein sequence ID" value="MFM9331891.1"/>
    <property type="molecule type" value="Genomic_DNA"/>
</dbReference>
<reference evidence="1" key="1">
    <citation type="submission" date="2024-12" db="EMBL/GenBank/DDBJ databases">
        <authorList>
            <person name="Wu N."/>
        </authorList>
    </citation>
    <scope>NUCLEOTIDE SEQUENCE</scope>
    <source>
        <strain evidence="1">P15</strain>
    </source>
</reference>
<organism evidence="1 2">
    <name type="scientific">Paenibacillus mesotrionivorans</name>
    <dbReference type="NCBI Taxonomy" id="3160968"/>
    <lineage>
        <taxon>Bacteria</taxon>
        <taxon>Bacillati</taxon>
        <taxon>Bacillota</taxon>
        <taxon>Bacilli</taxon>
        <taxon>Bacillales</taxon>
        <taxon>Paenibacillaceae</taxon>
        <taxon>Paenibacillus</taxon>
    </lineage>
</organism>